<evidence type="ECO:0000313" key="1">
    <source>
        <dbReference type="Proteomes" id="UP000887580"/>
    </source>
</evidence>
<evidence type="ECO:0000313" key="2">
    <source>
        <dbReference type="WBParaSite" id="PS1159_v2.g19273.t1"/>
    </source>
</evidence>
<sequence length="75" mass="8192">MGIIIPTLHSICHQQITSLWITMAMAQTTIEKNGCIERKIKFDNGTFLEISLNGIKDAFGLNLDGIGDGFLLGLV</sequence>
<dbReference type="Proteomes" id="UP000887580">
    <property type="component" value="Unplaced"/>
</dbReference>
<organism evidence="1 2">
    <name type="scientific">Panagrolaimus sp. PS1159</name>
    <dbReference type="NCBI Taxonomy" id="55785"/>
    <lineage>
        <taxon>Eukaryota</taxon>
        <taxon>Metazoa</taxon>
        <taxon>Ecdysozoa</taxon>
        <taxon>Nematoda</taxon>
        <taxon>Chromadorea</taxon>
        <taxon>Rhabditida</taxon>
        <taxon>Tylenchina</taxon>
        <taxon>Panagrolaimomorpha</taxon>
        <taxon>Panagrolaimoidea</taxon>
        <taxon>Panagrolaimidae</taxon>
        <taxon>Panagrolaimus</taxon>
    </lineage>
</organism>
<name>A0AC35FNE7_9BILA</name>
<protein>
    <submittedName>
        <fullName evidence="2">Uncharacterized protein</fullName>
    </submittedName>
</protein>
<proteinExistence type="predicted"/>
<reference evidence="2" key="1">
    <citation type="submission" date="2022-11" db="UniProtKB">
        <authorList>
            <consortium name="WormBaseParasite"/>
        </authorList>
    </citation>
    <scope>IDENTIFICATION</scope>
</reference>
<dbReference type="WBParaSite" id="PS1159_v2.g19273.t1">
    <property type="protein sequence ID" value="PS1159_v2.g19273.t1"/>
    <property type="gene ID" value="PS1159_v2.g19273"/>
</dbReference>
<accession>A0AC35FNE7</accession>